<organism evidence="1 2">
    <name type="scientific">Hibiscus sabdariffa</name>
    <name type="common">roselle</name>
    <dbReference type="NCBI Taxonomy" id="183260"/>
    <lineage>
        <taxon>Eukaryota</taxon>
        <taxon>Viridiplantae</taxon>
        <taxon>Streptophyta</taxon>
        <taxon>Embryophyta</taxon>
        <taxon>Tracheophyta</taxon>
        <taxon>Spermatophyta</taxon>
        <taxon>Magnoliopsida</taxon>
        <taxon>eudicotyledons</taxon>
        <taxon>Gunneridae</taxon>
        <taxon>Pentapetalae</taxon>
        <taxon>rosids</taxon>
        <taxon>malvids</taxon>
        <taxon>Malvales</taxon>
        <taxon>Malvaceae</taxon>
        <taxon>Malvoideae</taxon>
        <taxon>Hibiscus</taxon>
    </lineage>
</organism>
<dbReference type="Proteomes" id="UP001396334">
    <property type="component" value="Unassembled WGS sequence"/>
</dbReference>
<keyword evidence="2" id="KW-1185">Reference proteome</keyword>
<gene>
    <name evidence="1" type="ORF">V6N11_064699</name>
</gene>
<dbReference type="EMBL" id="JBBPBN010000185">
    <property type="protein sequence ID" value="KAK8973456.1"/>
    <property type="molecule type" value="Genomic_DNA"/>
</dbReference>
<evidence type="ECO:0000313" key="1">
    <source>
        <dbReference type="EMBL" id="KAK8973456.1"/>
    </source>
</evidence>
<protein>
    <submittedName>
        <fullName evidence="1">Uncharacterized protein</fullName>
    </submittedName>
</protein>
<reference evidence="1 2" key="1">
    <citation type="journal article" date="2024" name="G3 (Bethesda)">
        <title>Genome assembly of Hibiscus sabdariffa L. provides insights into metabolisms of medicinal natural products.</title>
        <authorList>
            <person name="Kim T."/>
        </authorList>
    </citation>
    <scope>NUCLEOTIDE SEQUENCE [LARGE SCALE GENOMIC DNA]</scope>
    <source>
        <strain evidence="1">TK-2024</strain>
        <tissue evidence="1">Old leaves</tissue>
    </source>
</reference>
<accession>A0ABR2NBF6</accession>
<comment type="caution">
    <text evidence="1">The sequence shown here is derived from an EMBL/GenBank/DDBJ whole genome shotgun (WGS) entry which is preliminary data.</text>
</comment>
<name>A0ABR2NBF6_9ROSI</name>
<sequence length="94" mass="10187">MILCLVAGKMEGEKMRVMRNLSSGRMTSMTCSPSAFTGTSASDLLQSSSNGVSGIPLEALGKSRFSVTKRGVTVIPKLRKVKEHEYPWPVDPDL</sequence>
<evidence type="ECO:0000313" key="2">
    <source>
        <dbReference type="Proteomes" id="UP001396334"/>
    </source>
</evidence>
<proteinExistence type="predicted"/>